<dbReference type="RefSeq" id="WP_014644798.1">
    <property type="nucleotide sequence ID" value="NC_017668.1"/>
</dbReference>
<keyword evidence="1" id="KW-0378">Hydrolase</keyword>
<dbReference type="EMBL" id="HE717023">
    <property type="protein sequence ID" value="CCG46913.1"/>
    <property type="molecule type" value="Genomic_DNA"/>
</dbReference>
<dbReference type="SUPFAM" id="SSF63817">
    <property type="entry name" value="Sortase"/>
    <property type="match status" value="1"/>
</dbReference>
<evidence type="ECO:0000256" key="2">
    <source>
        <dbReference type="PIRSR" id="PIRSR605754-1"/>
    </source>
</evidence>
<dbReference type="InterPro" id="IPR023365">
    <property type="entry name" value="Sortase_dom-sf"/>
</dbReference>
<feature type="active site" description="Proton donor/acceptor" evidence="2">
    <location>
        <position position="149"/>
    </location>
</feature>
<evidence type="ECO:0000313" key="4">
    <source>
        <dbReference type="Proteomes" id="UP000007397"/>
    </source>
</evidence>
<dbReference type="InterPro" id="IPR013783">
    <property type="entry name" value="Ig-like_fold"/>
</dbReference>
<accession>I0JRZ2</accession>
<dbReference type="InterPro" id="IPR042001">
    <property type="entry name" value="Sortase_F"/>
</dbReference>
<sequence>MEMKWKIYFTVVGIVALLMVGYETNVWANLTSSESETQVEKIETPEVEASDITPPEEKLKEQVAGGEFTVINKNKDMNSSEVVKEEKQKETGIVPANIQIPAIDVNSDIESVGVLDNGQMGVPEDPDKAGWFEPGTEPGNTGNSVIAGHVDSRTGPAVFYDLDKLEKGDEITVTDQNGEKKTYVVQKLESYPEKESPIGRIFGPTDEKRLNLITCTGEFVRDQGGHQDRLVVYSTLKETEKEKSDIKAPTNIEVNGSLVTWYAVRKDYVAGYRVYRSRDGEEFEKVASISNHERKAYADPEASQYMYYVTTVDLEGNESEPSKTASSK</sequence>
<proteinExistence type="predicted"/>
<gene>
    <name evidence="3" type="ordered locus">HBHAL_4575</name>
</gene>
<organism evidence="3 4">
    <name type="scientific">Halobacillus halophilus (strain ATCC 35676 / DSM 2266 / JCM 20832 / KCTC 3685 / LMG 17431 / NBRC 102448 / NCIMB 2269)</name>
    <name type="common">Sporosarcina halophila</name>
    <dbReference type="NCBI Taxonomy" id="866895"/>
    <lineage>
        <taxon>Bacteria</taxon>
        <taxon>Bacillati</taxon>
        <taxon>Bacillota</taxon>
        <taxon>Bacilli</taxon>
        <taxon>Bacillales</taxon>
        <taxon>Bacillaceae</taxon>
        <taxon>Halobacillus</taxon>
    </lineage>
</organism>
<dbReference type="KEGG" id="hhd:HBHAL_4575"/>
<dbReference type="AlphaFoldDB" id="I0JRZ2"/>
<dbReference type="Gene3D" id="2.60.40.10">
    <property type="entry name" value="Immunoglobulins"/>
    <property type="match status" value="1"/>
</dbReference>
<protein>
    <submittedName>
        <fullName evidence="3">Peptidase C60 sortase A and B</fullName>
    </submittedName>
</protein>
<dbReference type="eggNOG" id="COG3764">
    <property type="taxonomic scope" value="Bacteria"/>
</dbReference>
<dbReference type="InterPro" id="IPR005754">
    <property type="entry name" value="Sortase"/>
</dbReference>
<feature type="active site" description="Acyl-thioester intermediate" evidence="2">
    <location>
        <position position="215"/>
    </location>
</feature>
<dbReference type="STRING" id="866895.HBHAL_4575"/>
<reference evidence="3 4" key="1">
    <citation type="journal article" date="2013" name="Environ. Microbiol.">
        <title>Chloride and organic osmolytes: a hybrid strategy to cope with elevated salinities by the moderately halophilic, chloride-dependent bacterium Halobacillus halophilus.</title>
        <authorList>
            <person name="Saum S.H."/>
            <person name="Pfeiffer F."/>
            <person name="Palm P."/>
            <person name="Rampp M."/>
            <person name="Schuster S.C."/>
            <person name="Muller V."/>
            <person name="Oesterhelt D."/>
        </authorList>
    </citation>
    <scope>NUCLEOTIDE SEQUENCE [LARGE SCALE GENOMIC DNA]</scope>
    <source>
        <strain evidence="4">ATCC 35676 / DSM 2266 / JCM 20832 / KCTC 3685 / LMG 17431 / NBRC 102448 / NCIMB 2269</strain>
    </source>
</reference>
<name>I0JRZ2_HALH3</name>
<dbReference type="HOGENOM" id="CLU_062592_1_0_9"/>
<dbReference type="GO" id="GO:0016787">
    <property type="term" value="F:hydrolase activity"/>
    <property type="evidence" value="ECO:0007669"/>
    <property type="project" value="UniProtKB-KW"/>
</dbReference>
<keyword evidence="4" id="KW-1185">Reference proteome</keyword>
<dbReference type="Gene3D" id="2.40.260.10">
    <property type="entry name" value="Sortase"/>
    <property type="match status" value="1"/>
</dbReference>
<evidence type="ECO:0000313" key="3">
    <source>
        <dbReference type="EMBL" id="CCG46913.1"/>
    </source>
</evidence>
<evidence type="ECO:0000256" key="1">
    <source>
        <dbReference type="ARBA" id="ARBA00022801"/>
    </source>
</evidence>
<dbReference type="CDD" id="cd05829">
    <property type="entry name" value="Sortase_F"/>
    <property type="match status" value="1"/>
</dbReference>
<dbReference type="Proteomes" id="UP000007397">
    <property type="component" value="Chromosome"/>
</dbReference>
<dbReference type="Pfam" id="PF04203">
    <property type="entry name" value="Sortase"/>
    <property type="match status" value="1"/>
</dbReference>
<dbReference type="PATRIC" id="fig|866895.3.peg.3606"/>